<comment type="caution">
    <text evidence="2">The sequence shown here is derived from an EMBL/GenBank/DDBJ whole genome shotgun (WGS) entry which is preliminary data.</text>
</comment>
<dbReference type="Proteomes" id="UP000765509">
    <property type="component" value="Unassembled WGS sequence"/>
</dbReference>
<gene>
    <name evidence="2" type="ORF">O181_018468</name>
</gene>
<feature type="compositionally biased region" description="Polar residues" evidence="1">
    <location>
        <begin position="1"/>
        <end position="18"/>
    </location>
</feature>
<protein>
    <submittedName>
        <fullName evidence="2">Uncharacterized protein</fullName>
    </submittedName>
</protein>
<evidence type="ECO:0000313" key="2">
    <source>
        <dbReference type="EMBL" id="MBW0478753.1"/>
    </source>
</evidence>
<dbReference type="AlphaFoldDB" id="A0A9Q3C954"/>
<evidence type="ECO:0000256" key="1">
    <source>
        <dbReference type="SAM" id="MobiDB-lite"/>
    </source>
</evidence>
<organism evidence="2 3">
    <name type="scientific">Austropuccinia psidii MF-1</name>
    <dbReference type="NCBI Taxonomy" id="1389203"/>
    <lineage>
        <taxon>Eukaryota</taxon>
        <taxon>Fungi</taxon>
        <taxon>Dikarya</taxon>
        <taxon>Basidiomycota</taxon>
        <taxon>Pucciniomycotina</taxon>
        <taxon>Pucciniomycetes</taxon>
        <taxon>Pucciniales</taxon>
        <taxon>Sphaerophragmiaceae</taxon>
        <taxon>Austropuccinia</taxon>
    </lineage>
</organism>
<proteinExistence type="predicted"/>
<dbReference type="EMBL" id="AVOT02005309">
    <property type="protein sequence ID" value="MBW0478753.1"/>
    <property type="molecule type" value="Genomic_DNA"/>
</dbReference>
<reference evidence="2" key="1">
    <citation type="submission" date="2021-03" db="EMBL/GenBank/DDBJ databases">
        <title>Draft genome sequence of rust myrtle Austropuccinia psidii MF-1, a brazilian biotype.</title>
        <authorList>
            <person name="Quecine M.C."/>
            <person name="Pachon D.M.R."/>
            <person name="Bonatelli M.L."/>
            <person name="Correr F.H."/>
            <person name="Franceschini L.M."/>
            <person name="Leite T.F."/>
            <person name="Margarido G.R.A."/>
            <person name="Almeida C.A."/>
            <person name="Ferrarezi J.A."/>
            <person name="Labate C.A."/>
        </authorList>
    </citation>
    <scope>NUCLEOTIDE SEQUENCE</scope>
    <source>
        <strain evidence="2">MF-1</strain>
    </source>
</reference>
<keyword evidence="3" id="KW-1185">Reference proteome</keyword>
<sequence length="124" mass="13707">MPSTRSGTSYNPSSSSRKGSIHDYGRGQSVTEGQGVDTAIEILCGHIKIQPYGLQQFISEQIVPDLCRSVEKLHELLPDCEKGSGPSQHLKVTQLMEKKNMMLLTAEWSENNPPPPSKCQKQPQ</sequence>
<evidence type="ECO:0000313" key="3">
    <source>
        <dbReference type="Proteomes" id="UP000765509"/>
    </source>
</evidence>
<feature type="region of interest" description="Disordered" evidence="1">
    <location>
        <begin position="1"/>
        <end position="32"/>
    </location>
</feature>
<name>A0A9Q3C954_9BASI</name>
<accession>A0A9Q3C954</accession>